<feature type="binding site" evidence="16">
    <location>
        <position position="786"/>
    </location>
    <ligand>
        <name>Mg(2+)</name>
        <dbReference type="ChEBI" id="CHEBI:18420"/>
    </ligand>
</feature>
<dbReference type="NCBIfam" id="TIGR01652">
    <property type="entry name" value="ATPase-Plipid"/>
    <property type="match status" value="2"/>
</dbReference>
<dbReference type="InterPro" id="IPR023214">
    <property type="entry name" value="HAD_sf"/>
</dbReference>
<dbReference type="PANTHER" id="PTHR24092">
    <property type="entry name" value="PROBABLE PHOSPHOLIPID-TRANSPORTING ATPASE"/>
    <property type="match status" value="1"/>
</dbReference>
<feature type="binding site" evidence="15">
    <location>
        <position position="1371"/>
    </location>
    <ligand>
        <name>ATP</name>
        <dbReference type="ChEBI" id="CHEBI:30616"/>
    </ligand>
</feature>
<dbReference type="InterPro" id="IPR023298">
    <property type="entry name" value="ATPase_P-typ_TM_dom_sf"/>
</dbReference>
<comment type="catalytic activity">
    <reaction evidence="13">
        <text>a 1,2-diacyl-sn-glycero-3-phosphoethanolamine(out) + ATP + H2O = a 1,2-diacyl-sn-glycero-3-phosphoethanolamine(in) + ADP + phosphate + H(+)</text>
        <dbReference type="Rhea" id="RHEA:66132"/>
        <dbReference type="ChEBI" id="CHEBI:15377"/>
        <dbReference type="ChEBI" id="CHEBI:15378"/>
        <dbReference type="ChEBI" id="CHEBI:30616"/>
        <dbReference type="ChEBI" id="CHEBI:43474"/>
        <dbReference type="ChEBI" id="CHEBI:64612"/>
        <dbReference type="ChEBI" id="CHEBI:456216"/>
    </reaction>
    <physiologicalReaction direction="left-to-right" evidence="13">
        <dbReference type="Rhea" id="RHEA:66133"/>
    </physiologicalReaction>
</comment>
<dbReference type="PANTHER" id="PTHR24092:SF174">
    <property type="entry name" value="PHOSPHOLIPID-TRANSPORTING ATPASE DNF3-RELATED"/>
    <property type="match status" value="1"/>
</dbReference>
<dbReference type="GO" id="GO:0000287">
    <property type="term" value="F:magnesium ion binding"/>
    <property type="evidence" value="ECO:0007669"/>
    <property type="project" value="InterPro"/>
</dbReference>
<evidence type="ECO:0000256" key="12">
    <source>
        <dbReference type="ARBA" id="ARBA00034036"/>
    </source>
</evidence>
<feature type="compositionally biased region" description="Polar residues" evidence="17">
    <location>
        <begin position="258"/>
        <end position="272"/>
    </location>
</feature>
<dbReference type="GO" id="GO:0140326">
    <property type="term" value="F:ATPase-coupled intramembrane lipid transporter activity"/>
    <property type="evidence" value="ECO:0007669"/>
    <property type="project" value="UniProtKB-EC"/>
</dbReference>
<keyword evidence="9" id="KW-1278">Translocase</keyword>
<keyword evidence="4 18" id="KW-0812">Transmembrane</keyword>
<dbReference type="EC" id="7.6.2.1" evidence="3"/>
<evidence type="ECO:0000256" key="4">
    <source>
        <dbReference type="ARBA" id="ARBA00022692"/>
    </source>
</evidence>
<dbReference type="InterPro" id="IPR036412">
    <property type="entry name" value="HAD-like_sf"/>
</dbReference>
<keyword evidence="7 15" id="KW-0067">ATP-binding</keyword>
<dbReference type="FunFam" id="3.40.50.1000:FF:000172">
    <property type="entry name" value="Phospholipid-transporting ATPase"/>
    <property type="match status" value="1"/>
</dbReference>
<evidence type="ECO:0000256" key="15">
    <source>
        <dbReference type="PIRSR" id="PIRSR606539-2"/>
    </source>
</evidence>
<accession>A0A0E9N7K4</accession>
<feature type="transmembrane region" description="Helical" evidence="18">
    <location>
        <begin position="1569"/>
        <end position="1593"/>
    </location>
</feature>
<feature type="binding site" evidence="15">
    <location>
        <position position="951"/>
    </location>
    <ligand>
        <name>ATP</name>
        <dbReference type="ChEBI" id="CHEBI:30616"/>
    </ligand>
</feature>
<feature type="compositionally biased region" description="Basic and acidic residues" evidence="17">
    <location>
        <begin position="19"/>
        <end position="28"/>
    </location>
</feature>
<dbReference type="SUPFAM" id="SSF81660">
    <property type="entry name" value="Metal cation-transporting ATPase, ATP-binding domain N"/>
    <property type="match status" value="1"/>
</dbReference>
<feature type="region of interest" description="Disordered" evidence="17">
    <location>
        <begin position="313"/>
        <end position="340"/>
    </location>
</feature>
<evidence type="ECO:0000256" key="18">
    <source>
        <dbReference type="SAM" id="Phobius"/>
    </source>
</evidence>
<dbReference type="GO" id="GO:0006892">
    <property type="term" value="P:post-Golgi vesicle-mediated transport"/>
    <property type="evidence" value="ECO:0007669"/>
    <property type="project" value="TreeGrafter"/>
</dbReference>
<dbReference type="SFLD" id="SFLDG00002">
    <property type="entry name" value="C1.7:_P-type_atpase_like"/>
    <property type="match status" value="1"/>
</dbReference>
<dbReference type="Gene3D" id="2.70.150.10">
    <property type="entry name" value="Calcium-transporting ATPase, cytoplasmic transduction domain A"/>
    <property type="match status" value="1"/>
</dbReference>
<comment type="caution">
    <text evidence="21">The sequence shown here is derived from an EMBL/GenBank/DDBJ whole genome shotgun (WGS) entry which is preliminary data.</text>
</comment>
<dbReference type="SUPFAM" id="SSF56784">
    <property type="entry name" value="HAD-like"/>
    <property type="match status" value="1"/>
</dbReference>
<dbReference type="Pfam" id="PF16212">
    <property type="entry name" value="PhoLip_ATPase_C"/>
    <property type="match status" value="1"/>
</dbReference>
<feature type="compositionally biased region" description="Low complexity" evidence="17">
    <location>
        <begin position="30"/>
        <end position="41"/>
    </location>
</feature>
<feature type="transmembrane region" description="Helical" evidence="18">
    <location>
        <begin position="672"/>
        <end position="694"/>
    </location>
</feature>
<evidence type="ECO:0000256" key="5">
    <source>
        <dbReference type="ARBA" id="ARBA00022723"/>
    </source>
</evidence>
<dbReference type="GO" id="GO:0045332">
    <property type="term" value="P:phospholipid translocation"/>
    <property type="evidence" value="ECO:0007669"/>
    <property type="project" value="TreeGrafter"/>
</dbReference>
<evidence type="ECO:0000256" key="2">
    <source>
        <dbReference type="ARBA" id="ARBA00008109"/>
    </source>
</evidence>
<evidence type="ECO:0000256" key="10">
    <source>
        <dbReference type="ARBA" id="ARBA00022989"/>
    </source>
</evidence>
<dbReference type="SUPFAM" id="SSF81653">
    <property type="entry name" value="Calcium ATPase, transduction domain A"/>
    <property type="match status" value="1"/>
</dbReference>
<dbReference type="NCBIfam" id="TIGR01494">
    <property type="entry name" value="ATPase_P-type"/>
    <property type="match status" value="1"/>
</dbReference>
<evidence type="ECO:0000256" key="6">
    <source>
        <dbReference type="ARBA" id="ARBA00022741"/>
    </source>
</evidence>
<feature type="binding site" evidence="16">
    <location>
        <position position="784"/>
    </location>
    <ligand>
        <name>Mg(2+)</name>
        <dbReference type="ChEBI" id="CHEBI:18420"/>
    </ligand>
</feature>
<reference evidence="21 22" key="3">
    <citation type="journal article" date="2015" name="Genome Announc.">
        <title>Draft Genome Sequence of the Archiascomycetous Yeast Saitoella complicata.</title>
        <authorList>
            <person name="Yamauchi K."/>
            <person name="Kondo S."/>
            <person name="Hamamoto M."/>
            <person name="Takahashi Y."/>
            <person name="Ogura Y."/>
            <person name="Hayashi T."/>
            <person name="Nishida H."/>
        </authorList>
    </citation>
    <scope>NUCLEOTIDE SEQUENCE [LARGE SCALE GENOMIC DNA]</scope>
    <source>
        <strain evidence="21 22">NRRL Y-17804</strain>
    </source>
</reference>
<feature type="binding site" evidence="15">
    <location>
        <position position="784"/>
    </location>
    <ligand>
        <name>ATP</name>
        <dbReference type="ChEBI" id="CHEBI:30616"/>
    </ligand>
</feature>
<feature type="binding site" evidence="15">
    <location>
        <position position="1253"/>
    </location>
    <ligand>
        <name>ATP</name>
        <dbReference type="ChEBI" id="CHEBI:30616"/>
    </ligand>
</feature>
<reference evidence="21 22" key="2">
    <citation type="journal article" date="2014" name="J. Gen. Appl. Microbiol.">
        <title>The early diverging ascomycetous budding yeast Saitoella complicata has three histone deacetylases belonging to the Clr6, Hos2, and Rpd3 lineages.</title>
        <authorList>
            <person name="Nishida H."/>
            <person name="Matsumoto T."/>
            <person name="Kondo S."/>
            <person name="Hamamoto M."/>
            <person name="Yoshikawa H."/>
        </authorList>
    </citation>
    <scope>NUCLEOTIDE SEQUENCE [LARGE SCALE GENOMIC DNA]</scope>
    <source>
        <strain evidence="21 22">NRRL Y-17804</strain>
    </source>
</reference>
<name>A0A0E9N7K4_SAICN</name>
<evidence type="ECO:0000256" key="7">
    <source>
        <dbReference type="ARBA" id="ARBA00022840"/>
    </source>
</evidence>
<comment type="subcellular location">
    <subcellularLocation>
        <location evidence="1">Membrane</location>
        <topology evidence="1">Multi-pass membrane protein</topology>
    </subcellularLocation>
</comment>
<dbReference type="InterPro" id="IPR008250">
    <property type="entry name" value="ATPase_P-typ_transduc_dom_A_sf"/>
</dbReference>
<evidence type="ECO:0000259" key="19">
    <source>
        <dbReference type="Pfam" id="PF16209"/>
    </source>
</evidence>
<dbReference type="Pfam" id="PF13246">
    <property type="entry name" value="Cation_ATPase"/>
    <property type="match status" value="1"/>
</dbReference>
<feature type="binding site" evidence="15">
    <location>
        <position position="999"/>
    </location>
    <ligand>
        <name>ATP</name>
        <dbReference type="ChEBI" id="CHEBI:30616"/>
    </ligand>
</feature>
<feature type="binding site" evidence="15">
    <location>
        <position position="1372"/>
    </location>
    <ligand>
        <name>ATP</name>
        <dbReference type="ChEBI" id="CHEBI:30616"/>
    </ligand>
</feature>
<feature type="domain" description="P-type ATPase N-terminal" evidence="19">
    <location>
        <begin position="409"/>
        <end position="467"/>
    </location>
</feature>
<gene>
    <name evidence="21" type="ORF">G7K_0039-t1</name>
</gene>
<evidence type="ECO:0000313" key="22">
    <source>
        <dbReference type="Proteomes" id="UP000033140"/>
    </source>
</evidence>
<evidence type="ECO:0000256" key="8">
    <source>
        <dbReference type="ARBA" id="ARBA00022842"/>
    </source>
</evidence>
<feature type="binding site" evidence="15">
    <location>
        <position position="786"/>
    </location>
    <ligand>
        <name>ATP</name>
        <dbReference type="ChEBI" id="CHEBI:30616"/>
    </ligand>
</feature>
<feature type="transmembrane region" description="Helical" evidence="18">
    <location>
        <begin position="1540"/>
        <end position="1557"/>
    </location>
</feature>
<dbReference type="InterPro" id="IPR001757">
    <property type="entry name" value="P_typ_ATPase"/>
</dbReference>
<feature type="transmembrane region" description="Helical" evidence="18">
    <location>
        <begin position="1613"/>
        <end position="1633"/>
    </location>
</feature>
<evidence type="ECO:0000256" key="3">
    <source>
        <dbReference type="ARBA" id="ARBA00012189"/>
    </source>
</evidence>
<feature type="binding site" evidence="15">
    <location>
        <position position="1341"/>
    </location>
    <ligand>
        <name>ATP</name>
        <dbReference type="ChEBI" id="CHEBI:30616"/>
    </ligand>
</feature>
<evidence type="ECO:0000256" key="13">
    <source>
        <dbReference type="ARBA" id="ARBA00049128"/>
    </source>
</evidence>
<feature type="active site" description="4-aspartylphosphate intermediate" evidence="14">
    <location>
        <position position="784"/>
    </location>
</feature>
<keyword evidence="6 15" id="KW-0547">Nucleotide-binding</keyword>
<feature type="region of interest" description="Disordered" evidence="17">
    <location>
        <begin position="1699"/>
        <end position="1781"/>
    </location>
</feature>
<feature type="binding site" evidence="15">
    <location>
        <position position="1173"/>
    </location>
    <ligand>
        <name>ATP</name>
        <dbReference type="ChEBI" id="CHEBI:30616"/>
    </ligand>
</feature>
<feature type="domain" description="P-type ATPase C-terminal" evidence="20">
    <location>
        <begin position="1394"/>
        <end position="1643"/>
    </location>
</feature>
<dbReference type="Pfam" id="PF00702">
    <property type="entry name" value="Hydrolase"/>
    <property type="match status" value="1"/>
</dbReference>
<sequence>MLLHQALDRPHRKRPIRRNLNELCDRPTHPFSSSIPSSSPSAKRCQPPAACIPGQAAKLRQGRTVTLLAIRVPTQNPHTYNYDLFIPLFEEGINDRSRQRQQTKEGEKRIGIRDQFRFSGVRVWCTSFAISTVFGSGVCYAISLSLSGETLSEENDNSITSNVDINTRGDNEAPAPGRASLSNPRGNAPRAVRFSSEVQSYTDRPRPVVSAQIDVAEALARLPQANITEEDDNVRIHEIPRTPTRESSVKGRVLQTVVDSPASSTDDLSTTGLMPKRNRGYSLRTQLFQRRAQDDVTPSPPTGQGLARFETIPLQEGVGQGNGRRGDNEEESAEKQGRRTLLSQYTDKALPNYSKWAVKRQGGALKRRVVEGYEFLRDLALRRQQFEDNGEGRVLLLDAQHKDPLIDPRTNKPYIDNLIVSSRYTIYNFLPRQLYAQFSKIANCYFLLVSIMQMIPGWSTTGNYTTIVPLLFFLSISMAREGFDDIRRYRLDKVENNQETEVFRAYQPTEPGESMGPRVWQKIKWKDIRVGDVVRLHQNEWVPADLLLLNSGGENGVAYIETMALDGETNLKTRQALPKIREHCATDEALATFRTEITVEQPNQDLYNFDGKIAMDGDMIPVTNNDILYRGSILRNTPSITGFVIFSGEETKIRMNASKNARTKAPTMQKSVNKVVVIIVIFVILLAVFCTAAYQIWHKQYEREAWYLQDAKVAFMPIAAGFVILFNTLVPLSLYVTMEIVKLAQMLMLQMDIDMYDEVTDTPAEARTATINEELGQVSYVFSDKTGTLTDNIMLFRKISVAGYAWLHDLDLQQERRREDGKLYLRHKKRTTKKTIKRQKKEAMSRAKSMDVDRGIMRSQSIPVNGGDYGVVTMSEDAEEPPHWKPSAQPGKQQPVRNTIDLLEYLQTHPHTIFSRRARFFLLAIALCHTCLPDTNDETGDVEYQAASPDELALVNAAKELGYIVVDRSVNAVSVKTYPNGLEEQPMVEVYQILDVIEFSSKRKRMSIVLRFPDGRICLFCKGADSVIAERLRMKDIAQKKKADVRRSASMRKSVEAERYLARNSMNAARPRPSMQLARRSTADRMETIRDLDVWLKDRKDSVDDDSIYTRTSVQFDSRHSMAYGELKSPLPLEREFRSDLVDLVDDKIVLNDALVFERTFQHIDDFATEGLRTLLYGHKFLDNNEYQVWRKIYNEATTSLVDRQLKIENAAEIIETDLEVSGATAIEDKLQRGVPEAIDKIRRAGIKIWMLTGDKRETAINIGHSCRLIKDFSTVTILDSNDTDMTGTMAQAMLDLQDGHVAHSVIVVDGATLADIESDMTMMTLFLDLGVKADSVIVCRASPSQKATMVRSVRKKVQRSVTLAIGDGANDIAMIQEAHVGIGITGKEGLQAARCSDYSIAQFRFLQKLMFVHGRWCYIRTSKFILGTFYKELVFYLMQAIFQRHVGYTGTSLFESWSLSVFNTLFSSLPVIIPGVLSQDLHATTLLAVPELYRKGQHNEAFNIKVYLGWQFIAVCQAFMGFYIALAFVGLPSADSGDLFQFGSAIFTYVVILVIVKLQFLESRNWNAITWVTAVITTFGWFIWNMLLSGIYTNNKIYKVKGNFINHMGRNLSWWCAVLLSLAAALLFDVLVSTVRASMFPTDSDVFAELEHDPVVRFRLEEEAASELQMGWNRGKKKASEEIRRELEVEELLRNRPDNLEETSKSRTSRVTERPVSGGESSGSTKYLNPPYRKNSLRVDERSIGSRSDLSISELDRDASPARPPARPPARRISLPASSDLKSALKRRDSTLSRYHEEYNKPDLGQHLGSSKIAVAIAFKNAFVIAPTTSHSFGNFPPLFGSRSPHLCNTKKVLPVLHSIDPNFSDNGCPLSWIGFSFFAVIAHCFEADQTTTATRLRTADRLYTSII</sequence>
<dbReference type="PRINTS" id="PR00119">
    <property type="entry name" value="CATATPASE"/>
</dbReference>
<dbReference type="GO" id="GO:0016887">
    <property type="term" value="F:ATP hydrolysis activity"/>
    <property type="evidence" value="ECO:0007669"/>
    <property type="project" value="InterPro"/>
</dbReference>
<protein>
    <recommendedName>
        <fullName evidence="3">P-type phospholipid transporter</fullName>
        <ecNumber evidence="3">7.6.2.1</ecNumber>
    </recommendedName>
</protein>
<dbReference type="STRING" id="698492.A0A0E9N7K4"/>
<dbReference type="Proteomes" id="UP000033140">
    <property type="component" value="Unassembled WGS sequence"/>
</dbReference>
<comment type="catalytic activity">
    <reaction evidence="12">
        <text>ATP + H2O + phospholipidSide 1 = ADP + phosphate + phospholipidSide 2.</text>
        <dbReference type="EC" id="7.6.2.1"/>
    </reaction>
</comment>
<evidence type="ECO:0000256" key="17">
    <source>
        <dbReference type="SAM" id="MobiDB-lite"/>
    </source>
</evidence>
<feature type="compositionally biased region" description="Basic and acidic residues" evidence="17">
    <location>
        <begin position="1699"/>
        <end position="1714"/>
    </location>
</feature>
<evidence type="ECO:0000256" key="14">
    <source>
        <dbReference type="PIRSR" id="PIRSR606539-1"/>
    </source>
</evidence>
<dbReference type="GO" id="GO:0005802">
    <property type="term" value="C:trans-Golgi network"/>
    <property type="evidence" value="ECO:0007669"/>
    <property type="project" value="TreeGrafter"/>
</dbReference>
<dbReference type="InterPro" id="IPR023299">
    <property type="entry name" value="ATPase_P-typ_cyto_dom_N"/>
</dbReference>
<keyword evidence="8 16" id="KW-0460">Magnesium</keyword>
<dbReference type="InterPro" id="IPR032630">
    <property type="entry name" value="P_typ_ATPase_c"/>
</dbReference>
<keyword evidence="22" id="KW-1185">Reference proteome</keyword>
<dbReference type="FunFam" id="3.40.1110.10:FF:000090">
    <property type="entry name" value="Phospholipid-transporting ATPase"/>
    <property type="match status" value="1"/>
</dbReference>
<evidence type="ECO:0000313" key="21">
    <source>
        <dbReference type="EMBL" id="GAO45788.1"/>
    </source>
</evidence>
<organism evidence="21 22">
    <name type="scientific">Saitoella complicata (strain BCRC 22490 / CBS 7301 / JCM 7358 / NBRC 10748 / NRRL Y-17804)</name>
    <dbReference type="NCBI Taxonomy" id="698492"/>
    <lineage>
        <taxon>Eukaryota</taxon>
        <taxon>Fungi</taxon>
        <taxon>Dikarya</taxon>
        <taxon>Ascomycota</taxon>
        <taxon>Taphrinomycotina</taxon>
        <taxon>Taphrinomycotina incertae sedis</taxon>
        <taxon>Saitoella</taxon>
    </lineage>
</organism>
<feature type="binding site" evidence="15">
    <location>
        <position position="1254"/>
    </location>
    <ligand>
        <name>ATP</name>
        <dbReference type="ChEBI" id="CHEBI:30616"/>
    </ligand>
</feature>
<feature type="binding site" evidence="16">
    <location>
        <position position="1372"/>
    </location>
    <ligand>
        <name>Mg(2+)</name>
        <dbReference type="ChEBI" id="CHEBI:18420"/>
    </ligand>
</feature>
<keyword evidence="11 18" id="KW-0472">Membrane</keyword>
<dbReference type="GO" id="GO:0005524">
    <property type="term" value="F:ATP binding"/>
    <property type="evidence" value="ECO:0007669"/>
    <property type="project" value="UniProtKB-KW"/>
</dbReference>
<comment type="cofactor">
    <cofactor evidence="16">
        <name>Mg(2+)</name>
        <dbReference type="ChEBI" id="CHEBI:18420"/>
    </cofactor>
</comment>
<feature type="binding site" evidence="15">
    <location>
        <position position="1255"/>
    </location>
    <ligand>
        <name>ATP</name>
        <dbReference type="ChEBI" id="CHEBI:30616"/>
    </ligand>
</feature>
<dbReference type="SUPFAM" id="SSF81665">
    <property type="entry name" value="Calcium ATPase, transmembrane domain M"/>
    <property type="match status" value="1"/>
</dbReference>
<dbReference type="Pfam" id="PF16209">
    <property type="entry name" value="PhoLip_ATPase_N"/>
    <property type="match status" value="1"/>
</dbReference>
<feature type="binding site" evidence="15">
    <location>
        <position position="1022"/>
    </location>
    <ligand>
        <name>ATP</name>
        <dbReference type="ChEBI" id="CHEBI:30616"/>
    </ligand>
</feature>
<keyword evidence="5 16" id="KW-0479">Metal-binding</keyword>
<dbReference type="GO" id="GO:0005886">
    <property type="term" value="C:plasma membrane"/>
    <property type="evidence" value="ECO:0007669"/>
    <property type="project" value="TreeGrafter"/>
</dbReference>
<feature type="binding site" evidence="15">
    <location>
        <position position="785"/>
    </location>
    <ligand>
        <name>ATP</name>
        <dbReference type="ChEBI" id="CHEBI:30616"/>
    </ligand>
</feature>
<evidence type="ECO:0000256" key="11">
    <source>
        <dbReference type="ARBA" id="ARBA00023136"/>
    </source>
</evidence>
<dbReference type="GO" id="GO:0032456">
    <property type="term" value="P:endocytic recycling"/>
    <property type="evidence" value="ECO:0007669"/>
    <property type="project" value="TreeGrafter"/>
</dbReference>
<dbReference type="Gene3D" id="3.40.1110.10">
    <property type="entry name" value="Calcium-transporting ATPase, cytoplasmic domain N"/>
    <property type="match status" value="1"/>
</dbReference>
<dbReference type="InterPro" id="IPR044492">
    <property type="entry name" value="P_typ_ATPase_HD_dom"/>
</dbReference>
<keyword evidence="10 18" id="KW-1133">Transmembrane helix</keyword>
<feature type="region of interest" description="Disordered" evidence="17">
    <location>
        <begin position="151"/>
        <end position="190"/>
    </location>
</feature>
<evidence type="ECO:0000256" key="9">
    <source>
        <dbReference type="ARBA" id="ARBA00022967"/>
    </source>
</evidence>
<dbReference type="InterPro" id="IPR018303">
    <property type="entry name" value="ATPase_P-typ_P_site"/>
</dbReference>
<feature type="region of interest" description="Disordered" evidence="17">
    <location>
        <begin position="1"/>
        <end position="47"/>
    </location>
</feature>
<dbReference type="InterPro" id="IPR032631">
    <property type="entry name" value="P-type_ATPase_N"/>
</dbReference>
<proteinExistence type="inferred from homology"/>
<feature type="binding site" evidence="15">
    <location>
        <position position="1347"/>
    </location>
    <ligand>
        <name>ATP</name>
        <dbReference type="ChEBI" id="CHEBI:30616"/>
    </ligand>
</feature>
<dbReference type="InterPro" id="IPR006539">
    <property type="entry name" value="P-type_ATPase_IV"/>
</dbReference>
<feature type="transmembrane region" description="Helical" evidence="18">
    <location>
        <begin position="1513"/>
        <end position="1534"/>
    </location>
</feature>
<comment type="similarity">
    <text evidence="2">Belongs to the cation transport ATPase (P-type) (TC 3.A.3) family. Type IV subfamily.</text>
</comment>
<reference evidence="21 22" key="1">
    <citation type="journal article" date="2011" name="J. Gen. Appl. Microbiol.">
        <title>Draft genome sequencing of the enigmatic yeast Saitoella complicata.</title>
        <authorList>
            <person name="Nishida H."/>
            <person name="Hamamoto M."/>
            <person name="Sugiyama J."/>
        </authorList>
    </citation>
    <scope>NUCLEOTIDE SEQUENCE [LARGE SCALE GENOMIC DNA]</scope>
    <source>
        <strain evidence="21 22">NRRL Y-17804</strain>
    </source>
</reference>
<dbReference type="EMBL" id="BACD03000001">
    <property type="protein sequence ID" value="GAO45788.1"/>
    <property type="molecule type" value="Genomic_DNA"/>
</dbReference>
<dbReference type="PROSITE" id="PS00154">
    <property type="entry name" value="ATPASE_E1_E2"/>
    <property type="match status" value="1"/>
</dbReference>
<dbReference type="SFLD" id="SFLDF00027">
    <property type="entry name" value="p-type_atpase"/>
    <property type="match status" value="1"/>
</dbReference>
<dbReference type="SFLD" id="SFLDS00003">
    <property type="entry name" value="Haloacid_Dehalogenase"/>
    <property type="match status" value="1"/>
</dbReference>
<feature type="region of interest" description="Disordered" evidence="17">
    <location>
        <begin position="258"/>
        <end position="277"/>
    </location>
</feature>
<dbReference type="OMA" id="WATMATH"/>
<feature type="transmembrane region" description="Helical" evidence="18">
    <location>
        <begin position="714"/>
        <end position="738"/>
    </location>
</feature>
<evidence type="ECO:0000259" key="20">
    <source>
        <dbReference type="Pfam" id="PF16212"/>
    </source>
</evidence>
<evidence type="ECO:0000256" key="1">
    <source>
        <dbReference type="ARBA" id="ARBA00004141"/>
    </source>
</evidence>
<evidence type="ECO:0000256" key="16">
    <source>
        <dbReference type="PIRSR" id="PIRSR606539-3"/>
    </source>
</evidence>
<dbReference type="Gene3D" id="3.40.50.1000">
    <property type="entry name" value="HAD superfamily/HAD-like"/>
    <property type="match status" value="1"/>
</dbReference>
<feature type="binding site" evidence="16">
    <location>
        <position position="1368"/>
    </location>
    <ligand>
        <name>Mg(2+)</name>
        <dbReference type="ChEBI" id="CHEBI:18420"/>
    </ligand>
</feature>